<gene>
    <name evidence="1" type="ORF">AFUS01_LOCUS23332</name>
</gene>
<feature type="non-terminal residue" evidence="1">
    <location>
        <position position="18"/>
    </location>
</feature>
<name>A0A8J2P7N4_9HEXA</name>
<organism evidence="1 2">
    <name type="scientific">Allacma fusca</name>
    <dbReference type="NCBI Taxonomy" id="39272"/>
    <lineage>
        <taxon>Eukaryota</taxon>
        <taxon>Metazoa</taxon>
        <taxon>Ecdysozoa</taxon>
        <taxon>Arthropoda</taxon>
        <taxon>Hexapoda</taxon>
        <taxon>Collembola</taxon>
        <taxon>Symphypleona</taxon>
        <taxon>Sminthuridae</taxon>
        <taxon>Allacma</taxon>
    </lineage>
</organism>
<dbReference type="AlphaFoldDB" id="A0A8J2P7N4"/>
<keyword evidence="2" id="KW-1185">Reference proteome</keyword>
<comment type="caution">
    <text evidence="1">The sequence shown here is derived from an EMBL/GenBank/DDBJ whole genome shotgun (WGS) entry which is preliminary data.</text>
</comment>
<reference evidence="1" key="1">
    <citation type="submission" date="2021-06" db="EMBL/GenBank/DDBJ databases">
        <authorList>
            <person name="Hodson N. C."/>
            <person name="Mongue J. A."/>
            <person name="Jaron S. K."/>
        </authorList>
    </citation>
    <scope>NUCLEOTIDE SEQUENCE</scope>
</reference>
<protein>
    <submittedName>
        <fullName evidence="1">Uncharacterized protein</fullName>
    </submittedName>
</protein>
<proteinExistence type="predicted"/>
<dbReference type="Proteomes" id="UP000708208">
    <property type="component" value="Unassembled WGS sequence"/>
</dbReference>
<sequence>EIAIIENISEYPKRSSGK</sequence>
<accession>A0A8J2P7N4</accession>
<evidence type="ECO:0000313" key="1">
    <source>
        <dbReference type="EMBL" id="CAG7734975.1"/>
    </source>
</evidence>
<evidence type="ECO:0000313" key="2">
    <source>
        <dbReference type="Proteomes" id="UP000708208"/>
    </source>
</evidence>
<dbReference type="EMBL" id="CAJVCH010279864">
    <property type="protein sequence ID" value="CAG7734975.1"/>
    <property type="molecule type" value="Genomic_DNA"/>
</dbReference>